<dbReference type="Pfam" id="PF00534">
    <property type="entry name" value="Glycos_transf_1"/>
    <property type="match status" value="1"/>
</dbReference>
<dbReference type="RefSeq" id="WP_011368677.1">
    <property type="nucleotide sequence ID" value="NC_007519.1"/>
</dbReference>
<proteinExistence type="predicted"/>
<dbReference type="AlphaFoldDB" id="Q30XB1"/>
<name>Q30XB1_OLEA2</name>
<dbReference type="GO" id="GO:0016757">
    <property type="term" value="F:glycosyltransferase activity"/>
    <property type="evidence" value="ECO:0007669"/>
    <property type="project" value="InterPro"/>
</dbReference>
<evidence type="ECO:0000313" key="3">
    <source>
        <dbReference type="EMBL" id="ABB39685.2"/>
    </source>
</evidence>
<dbReference type="Pfam" id="PF13439">
    <property type="entry name" value="Glyco_transf_4"/>
    <property type="match status" value="1"/>
</dbReference>
<evidence type="ECO:0000259" key="2">
    <source>
        <dbReference type="Pfam" id="PF13439"/>
    </source>
</evidence>
<dbReference type="CDD" id="cd03801">
    <property type="entry name" value="GT4_PimA-like"/>
    <property type="match status" value="1"/>
</dbReference>
<keyword evidence="4" id="KW-1185">Reference proteome</keyword>
<sequence length="374" mass="40447">MRSKPRILIALSSVGLGGAERQGLMFAEYLKCKHSFDVLVSTFGGEGKVSLLCKETGIQHVNIAYPLLGHRWEVWWKLISTALTLRKIKPDCIVSYCMPANAACAAVWRLTGARACIWGQRDAGLQKELLTPIPLAPRLATCFVSNSPHGAAFLENQLAIPRHKISTIPNAVKLNVAQLSRTEWRSRLKISHDAMIVTMVSNLSFRKDHETLLKAWRIGLDNQLFPQNTKLVLCGRDDSNAPVIRKLAGKLHLDNHIRFAGATDDVAGILNASDIAAFSFISEGLPNVVIESMAAGLPVVATDIPGVRAAIGSCDDNILVPPKDPAAMAHGIAKILQDPALRSRAAAANITQATSTFAPDVVFSAFAKLILSNI</sequence>
<dbReference type="PANTHER" id="PTHR12526">
    <property type="entry name" value="GLYCOSYLTRANSFERASE"/>
    <property type="match status" value="1"/>
</dbReference>
<reference evidence="3 4" key="1">
    <citation type="journal article" date="2011" name="J. Bacteriol.">
        <title>Complete genome sequence and updated annotation of Desulfovibrio alaskensis G20.</title>
        <authorList>
            <person name="Hauser L.J."/>
            <person name="Land M.L."/>
            <person name="Brown S.D."/>
            <person name="Larimer F."/>
            <person name="Keller K.L."/>
            <person name="Rapp-Giles B.J."/>
            <person name="Price M.N."/>
            <person name="Lin M."/>
            <person name="Bruce D.C."/>
            <person name="Detter J.C."/>
            <person name="Tapia R."/>
            <person name="Han C.S."/>
            <person name="Goodwin L.A."/>
            <person name="Cheng J.F."/>
            <person name="Pitluck S."/>
            <person name="Copeland A."/>
            <person name="Lucas S."/>
            <person name="Nolan M."/>
            <person name="Lapidus A.L."/>
            <person name="Palumbo A.V."/>
            <person name="Wall J.D."/>
        </authorList>
    </citation>
    <scope>NUCLEOTIDE SEQUENCE [LARGE SCALE GENOMIC DNA]</scope>
    <source>
        <strain evidence="4">ATCC BAA 1058 / DSM 17464 / G20</strain>
    </source>
</reference>
<evidence type="ECO:0000313" key="4">
    <source>
        <dbReference type="Proteomes" id="UP000002710"/>
    </source>
</evidence>
<gene>
    <name evidence="3" type="ordered locus">Dde_2890</name>
</gene>
<accession>Q30XB1</accession>
<feature type="domain" description="Glycosyl transferase family 1" evidence="1">
    <location>
        <begin position="181"/>
        <end position="347"/>
    </location>
</feature>
<dbReference type="InterPro" id="IPR001296">
    <property type="entry name" value="Glyco_trans_1"/>
</dbReference>
<organism evidence="3 4">
    <name type="scientific">Oleidesulfovibrio alaskensis (strain ATCC BAA-1058 / DSM 17464 / G20)</name>
    <name type="common">Desulfovibrio alaskensis</name>
    <dbReference type="NCBI Taxonomy" id="207559"/>
    <lineage>
        <taxon>Bacteria</taxon>
        <taxon>Pseudomonadati</taxon>
        <taxon>Thermodesulfobacteriota</taxon>
        <taxon>Desulfovibrionia</taxon>
        <taxon>Desulfovibrionales</taxon>
        <taxon>Desulfovibrionaceae</taxon>
        <taxon>Oleidesulfovibrio</taxon>
    </lineage>
</organism>
<feature type="domain" description="Glycosyltransferase subfamily 4-like N-terminal" evidence="2">
    <location>
        <begin position="17"/>
        <end position="174"/>
    </location>
</feature>
<keyword evidence="3" id="KW-0808">Transferase</keyword>
<protein>
    <submittedName>
        <fullName evidence="3">Glycosyl transferase group 1</fullName>
    </submittedName>
</protein>
<dbReference type="eggNOG" id="COG0438">
    <property type="taxonomic scope" value="Bacteria"/>
</dbReference>
<dbReference type="PANTHER" id="PTHR12526:SF630">
    <property type="entry name" value="GLYCOSYLTRANSFERASE"/>
    <property type="match status" value="1"/>
</dbReference>
<dbReference type="InterPro" id="IPR028098">
    <property type="entry name" value="Glyco_trans_4-like_N"/>
</dbReference>
<dbReference type="Proteomes" id="UP000002710">
    <property type="component" value="Chromosome"/>
</dbReference>
<dbReference type="STRING" id="207559.Dde_2890"/>
<dbReference type="Gene3D" id="3.40.50.2000">
    <property type="entry name" value="Glycogen Phosphorylase B"/>
    <property type="match status" value="2"/>
</dbReference>
<dbReference type="HOGENOM" id="CLU_009583_0_3_7"/>
<dbReference type="SUPFAM" id="SSF53756">
    <property type="entry name" value="UDP-Glycosyltransferase/glycogen phosphorylase"/>
    <property type="match status" value="1"/>
</dbReference>
<evidence type="ECO:0000259" key="1">
    <source>
        <dbReference type="Pfam" id="PF00534"/>
    </source>
</evidence>
<dbReference type="DNASU" id="3757894"/>
<dbReference type="EMBL" id="CP000112">
    <property type="protein sequence ID" value="ABB39685.2"/>
    <property type="molecule type" value="Genomic_DNA"/>
</dbReference>
<dbReference type="KEGG" id="dde:Dde_2890"/>